<name>A0A645GTY2_9ZZZZ</name>
<organism evidence="1">
    <name type="scientific">bioreactor metagenome</name>
    <dbReference type="NCBI Taxonomy" id="1076179"/>
    <lineage>
        <taxon>unclassified sequences</taxon>
        <taxon>metagenomes</taxon>
        <taxon>ecological metagenomes</taxon>
    </lineage>
</organism>
<reference evidence="1" key="1">
    <citation type="submission" date="2019-08" db="EMBL/GenBank/DDBJ databases">
        <authorList>
            <person name="Kucharzyk K."/>
            <person name="Murdoch R.W."/>
            <person name="Higgins S."/>
            <person name="Loffler F."/>
        </authorList>
    </citation>
    <scope>NUCLEOTIDE SEQUENCE</scope>
</reference>
<proteinExistence type="predicted"/>
<evidence type="ECO:0000313" key="1">
    <source>
        <dbReference type="EMBL" id="MPN30225.1"/>
    </source>
</evidence>
<dbReference type="AlphaFoldDB" id="A0A645GTY2"/>
<comment type="caution">
    <text evidence="1">The sequence shown here is derived from an EMBL/GenBank/DDBJ whole genome shotgun (WGS) entry which is preliminary data.</text>
</comment>
<protein>
    <submittedName>
        <fullName evidence="1">Uncharacterized protein</fullName>
    </submittedName>
</protein>
<gene>
    <name evidence="1" type="ORF">SDC9_177688</name>
</gene>
<accession>A0A645GTY2</accession>
<sequence>MEDPHFDDSVGYIQVIAIPNTETIIDLRHKPSEWLRPHIQQGFAIKRKNPSAQLGSFASFLVATFIISRENLRCWSNYENLPRSYFYPSSALDRGAEYWEKAENELRKAGLSTSPELK</sequence>
<dbReference type="EMBL" id="VSSQ01081271">
    <property type="protein sequence ID" value="MPN30225.1"/>
    <property type="molecule type" value="Genomic_DNA"/>
</dbReference>